<organism evidence="1 2">
    <name type="scientific">Anabaena cylindrica (strain ATCC 27899 / PCC 7122)</name>
    <dbReference type="NCBI Taxonomy" id="272123"/>
    <lineage>
        <taxon>Bacteria</taxon>
        <taxon>Bacillati</taxon>
        <taxon>Cyanobacteriota</taxon>
        <taxon>Cyanophyceae</taxon>
        <taxon>Nostocales</taxon>
        <taxon>Nostocaceae</taxon>
        <taxon>Anabaena</taxon>
    </lineage>
</organism>
<protein>
    <submittedName>
        <fullName evidence="1">Uncharacterized protein</fullName>
    </submittedName>
</protein>
<gene>
    <name evidence="1" type="ordered locus">Anacy_4023</name>
</gene>
<dbReference type="AlphaFoldDB" id="K9ZJH8"/>
<dbReference type="OrthoDB" id="518178at2"/>
<proteinExistence type="predicted"/>
<sequence>MSEKPKSLLPYDDKYVLINKWTLLVNAATISAMSEFISKFSGNSPEAVAAIFGVAANEHLEGLTDEQISERANLLVANFWKLNQSQLVVQTDNPPISND</sequence>
<dbReference type="EMBL" id="CP003659">
    <property type="protein sequence ID" value="AFZ59393.1"/>
    <property type="molecule type" value="Genomic_DNA"/>
</dbReference>
<evidence type="ECO:0000313" key="2">
    <source>
        <dbReference type="Proteomes" id="UP000010474"/>
    </source>
</evidence>
<accession>K9ZJH8</accession>
<dbReference type="STRING" id="272123.Anacy_4023"/>
<keyword evidence="2" id="KW-1185">Reference proteome</keyword>
<dbReference type="PATRIC" id="fig|272123.3.peg.4368"/>
<dbReference type="KEGG" id="acy:Anacy_4023"/>
<dbReference type="RefSeq" id="WP_015216011.1">
    <property type="nucleotide sequence ID" value="NC_019771.1"/>
</dbReference>
<dbReference type="HOGENOM" id="CLU_2314259_0_0_3"/>
<name>K9ZJH8_ANACC</name>
<reference evidence="2" key="1">
    <citation type="journal article" date="2013" name="Proc. Natl. Acad. Sci. U.S.A.">
        <title>Improving the coverage of the cyanobacterial phylum using diversity-driven genome sequencing.</title>
        <authorList>
            <person name="Shih P.M."/>
            <person name="Wu D."/>
            <person name="Latifi A."/>
            <person name="Axen S.D."/>
            <person name="Fewer D.P."/>
            <person name="Talla E."/>
            <person name="Calteau A."/>
            <person name="Cai F."/>
            <person name="Tandeau de Marsac N."/>
            <person name="Rippka R."/>
            <person name="Herdman M."/>
            <person name="Sivonen K."/>
            <person name="Coursin T."/>
            <person name="Laurent T."/>
            <person name="Goodwin L."/>
            <person name="Nolan M."/>
            <person name="Davenport K.W."/>
            <person name="Han C.S."/>
            <person name="Rubin E.M."/>
            <person name="Eisen J.A."/>
            <person name="Woyke T."/>
            <person name="Gugger M."/>
            <person name="Kerfeld C.A."/>
        </authorList>
    </citation>
    <scope>NUCLEOTIDE SEQUENCE [LARGE SCALE GENOMIC DNA]</scope>
    <source>
        <strain evidence="2">ATCC 27899 / PCC 7122</strain>
    </source>
</reference>
<dbReference type="Proteomes" id="UP000010474">
    <property type="component" value="Chromosome"/>
</dbReference>
<evidence type="ECO:0000313" key="1">
    <source>
        <dbReference type="EMBL" id="AFZ59393.1"/>
    </source>
</evidence>